<name>A0A2H0CV16_9BACT</name>
<protein>
    <recommendedName>
        <fullName evidence="1">Transposase IS30-like HTH domain-containing protein</fullName>
    </recommendedName>
</protein>
<dbReference type="Proteomes" id="UP000230638">
    <property type="component" value="Unassembled WGS sequence"/>
</dbReference>
<dbReference type="InterPro" id="IPR025246">
    <property type="entry name" value="IS30-like_HTH"/>
</dbReference>
<gene>
    <name evidence="2" type="ORF">COW88_01110</name>
</gene>
<comment type="caution">
    <text evidence="2">The sequence shown here is derived from an EMBL/GenBank/DDBJ whole genome shotgun (WGS) entry which is preliminary data.</text>
</comment>
<dbReference type="Pfam" id="PF13936">
    <property type="entry name" value="HTH_38"/>
    <property type="match status" value="1"/>
</dbReference>
<accession>A0A2H0CV16</accession>
<dbReference type="Gene3D" id="1.10.10.60">
    <property type="entry name" value="Homeodomain-like"/>
    <property type="match status" value="1"/>
</dbReference>
<sequence>MVKILEREKAKRLRAEGTSIGEIAKMLLVSKSTVSYWCRNISLTQKQIIKLSNRSKSAGTAALMRASERKRAERIKLTKESTKAGARAVGKLSNRDIFMLGLALYWGEGYKSGNEEFGFTNSDRNIICLYVVWLEKVYRVNKKDLILRISINSLHKNRVSDVIRYWSKILNVPRSQFTKTSLIKTETKKRYTNMNEHFGTLRVKVRRGTSLRRQVLGSIEEVARQALK</sequence>
<proteinExistence type="predicted"/>
<evidence type="ECO:0000313" key="2">
    <source>
        <dbReference type="EMBL" id="PIP73706.1"/>
    </source>
</evidence>
<organism evidence="2 3">
    <name type="scientific">Candidatus Lloydbacteria bacterium CG22_combo_CG10-13_8_21_14_all_47_15</name>
    <dbReference type="NCBI Taxonomy" id="1974635"/>
    <lineage>
        <taxon>Bacteria</taxon>
        <taxon>Candidatus Lloydiibacteriota</taxon>
    </lineage>
</organism>
<dbReference type="EMBL" id="PCTL01000010">
    <property type="protein sequence ID" value="PIP73706.1"/>
    <property type="molecule type" value="Genomic_DNA"/>
</dbReference>
<feature type="domain" description="Transposase IS30-like HTH" evidence="1">
    <location>
        <begin position="5"/>
        <end position="38"/>
    </location>
</feature>
<evidence type="ECO:0000259" key="1">
    <source>
        <dbReference type="Pfam" id="PF13936"/>
    </source>
</evidence>
<evidence type="ECO:0000313" key="3">
    <source>
        <dbReference type="Proteomes" id="UP000230638"/>
    </source>
</evidence>
<reference evidence="2 3" key="1">
    <citation type="submission" date="2017-09" db="EMBL/GenBank/DDBJ databases">
        <title>Depth-based differentiation of microbial function through sediment-hosted aquifers and enrichment of novel symbionts in the deep terrestrial subsurface.</title>
        <authorList>
            <person name="Probst A.J."/>
            <person name="Ladd B."/>
            <person name="Jarett J.K."/>
            <person name="Geller-Mcgrath D.E."/>
            <person name="Sieber C.M."/>
            <person name="Emerson J.B."/>
            <person name="Anantharaman K."/>
            <person name="Thomas B.C."/>
            <person name="Malmstrom R."/>
            <person name="Stieglmeier M."/>
            <person name="Klingl A."/>
            <person name="Woyke T."/>
            <person name="Ryan C.M."/>
            <person name="Banfield J.F."/>
        </authorList>
    </citation>
    <scope>NUCLEOTIDE SEQUENCE [LARGE SCALE GENOMIC DNA]</scope>
    <source>
        <strain evidence="2">CG22_combo_CG10-13_8_21_14_all_47_15</strain>
    </source>
</reference>
<dbReference type="AlphaFoldDB" id="A0A2H0CV16"/>